<evidence type="ECO:0000259" key="2">
    <source>
        <dbReference type="Pfam" id="PF13649"/>
    </source>
</evidence>
<reference evidence="3 4" key="1">
    <citation type="submission" date="2018-01" db="EMBL/GenBank/DDBJ databases">
        <title>Whole genome sequencing of Histamine producing bacteria.</title>
        <authorList>
            <person name="Butler K."/>
        </authorList>
    </citation>
    <scope>NUCLEOTIDE SEQUENCE [LARGE SCALE GENOMIC DNA]</scope>
    <source>
        <strain evidence="3 4">DSM 100436</strain>
    </source>
</reference>
<dbReference type="AlphaFoldDB" id="A0A2T3P0M9"/>
<evidence type="ECO:0000313" key="4">
    <source>
        <dbReference type="Proteomes" id="UP000241771"/>
    </source>
</evidence>
<dbReference type="SUPFAM" id="SSF53335">
    <property type="entry name" value="S-adenosyl-L-methionine-dependent methyltransferases"/>
    <property type="match status" value="1"/>
</dbReference>
<proteinExistence type="predicted"/>
<dbReference type="Proteomes" id="UP000241771">
    <property type="component" value="Unassembled WGS sequence"/>
</dbReference>
<dbReference type="RefSeq" id="WP_036823723.1">
    <property type="nucleotide sequence ID" value="NZ_JGVO01000482.1"/>
</dbReference>
<keyword evidence="4" id="KW-1185">Reference proteome</keyword>
<gene>
    <name evidence="3" type="ORF">C9I98_02075</name>
</gene>
<feature type="domain" description="Methyltransferase" evidence="2">
    <location>
        <begin position="42"/>
        <end position="132"/>
    </location>
</feature>
<keyword evidence="1 3" id="KW-0808">Transferase</keyword>
<dbReference type="Gene3D" id="3.40.50.150">
    <property type="entry name" value="Vaccinia Virus protein VP39"/>
    <property type="match status" value="1"/>
</dbReference>
<accession>A0A2T3P0M9</accession>
<evidence type="ECO:0000256" key="1">
    <source>
        <dbReference type="ARBA" id="ARBA00022679"/>
    </source>
</evidence>
<dbReference type="InterPro" id="IPR029063">
    <property type="entry name" value="SAM-dependent_MTases_sf"/>
</dbReference>
<dbReference type="OrthoDB" id="6681190at2"/>
<dbReference type="GO" id="GO:0008168">
    <property type="term" value="F:methyltransferase activity"/>
    <property type="evidence" value="ECO:0007669"/>
    <property type="project" value="UniProtKB-KW"/>
</dbReference>
<name>A0A2T3P0M9_9GAMM</name>
<evidence type="ECO:0000313" key="3">
    <source>
        <dbReference type="EMBL" id="PSW22075.1"/>
    </source>
</evidence>
<dbReference type="Pfam" id="PF13649">
    <property type="entry name" value="Methyltransf_25"/>
    <property type="match status" value="1"/>
</dbReference>
<dbReference type="EMBL" id="PYMA01000001">
    <property type="protein sequence ID" value="PSW22075.1"/>
    <property type="molecule type" value="Genomic_DNA"/>
</dbReference>
<organism evidence="3 4">
    <name type="scientific">Photobacterium sanctipauli</name>
    <dbReference type="NCBI Taxonomy" id="1342794"/>
    <lineage>
        <taxon>Bacteria</taxon>
        <taxon>Pseudomonadati</taxon>
        <taxon>Pseudomonadota</taxon>
        <taxon>Gammaproteobacteria</taxon>
        <taxon>Vibrionales</taxon>
        <taxon>Vibrionaceae</taxon>
        <taxon>Photobacterium</taxon>
    </lineage>
</organism>
<keyword evidence="3" id="KW-0489">Methyltransferase</keyword>
<comment type="caution">
    <text evidence="3">The sequence shown here is derived from an EMBL/GenBank/DDBJ whole genome shotgun (WGS) entry which is preliminary data.</text>
</comment>
<protein>
    <submittedName>
        <fullName evidence="3">Class I SAM-dependent methyltransferase</fullName>
    </submittedName>
</protein>
<dbReference type="GO" id="GO:0032259">
    <property type="term" value="P:methylation"/>
    <property type="evidence" value="ECO:0007669"/>
    <property type="project" value="UniProtKB-KW"/>
</dbReference>
<dbReference type="PANTHER" id="PTHR43861">
    <property type="entry name" value="TRANS-ACONITATE 2-METHYLTRANSFERASE-RELATED"/>
    <property type="match status" value="1"/>
</dbReference>
<sequence length="202" mass="23006">MFLKANYDAIATQWQQARHTLPEKDAALFELFASRLPNKASILDLGCGHGSPIATWLSELGHQIVGVDRSQQLLAQAKQKLPDQQWIHCELEEYSITEQYHGVVIWDSLFHLPRDYHRPILEQVFKALPEQGVVILSSGGSDEDIPAFTDYMFDIEFYYDALPMAQLVKTCEEMGFTLVKRVMVNEPDGKRDKGRLGLVLTR</sequence>
<dbReference type="CDD" id="cd02440">
    <property type="entry name" value="AdoMet_MTases"/>
    <property type="match status" value="1"/>
</dbReference>
<dbReference type="InterPro" id="IPR041698">
    <property type="entry name" value="Methyltransf_25"/>
</dbReference>